<dbReference type="PANTHER" id="PTHR42759:SF1">
    <property type="entry name" value="MAGNESIUM-CHELATASE SUBUNIT CHLD"/>
    <property type="match status" value="1"/>
</dbReference>
<evidence type="ECO:0000256" key="3">
    <source>
        <dbReference type="ARBA" id="ARBA00061607"/>
    </source>
</evidence>
<dbReference type="EMBL" id="JAENIL010000018">
    <property type="protein sequence ID" value="MBK1877487.1"/>
    <property type="molecule type" value="Genomic_DNA"/>
</dbReference>
<dbReference type="GO" id="GO:0005524">
    <property type="term" value="F:ATP binding"/>
    <property type="evidence" value="ECO:0007669"/>
    <property type="project" value="UniProtKB-KW"/>
</dbReference>
<keyword evidence="7" id="KW-1185">Reference proteome</keyword>
<organism evidence="6 7">
    <name type="scientific">Pelagicoccus mobilis</name>
    <dbReference type="NCBI Taxonomy" id="415221"/>
    <lineage>
        <taxon>Bacteria</taxon>
        <taxon>Pseudomonadati</taxon>
        <taxon>Verrucomicrobiota</taxon>
        <taxon>Opitutia</taxon>
        <taxon>Puniceicoccales</taxon>
        <taxon>Pelagicoccaceae</taxon>
        <taxon>Pelagicoccus</taxon>
    </lineage>
</organism>
<dbReference type="PIRSF" id="PIRSF002849">
    <property type="entry name" value="AAA_ATPase_chaperone_MoxR_prd"/>
    <property type="match status" value="1"/>
</dbReference>
<evidence type="ECO:0000313" key="7">
    <source>
        <dbReference type="Proteomes" id="UP000617628"/>
    </source>
</evidence>
<evidence type="ECO:0000256" key="2">
    <source>
        <dbReference type="ARBA" id="ARBA00022840"/>
    </source>
</evidence>
<protein>
    <submittedName>
        <fullName evidence="6">MoxR family ATPase</fullName>
    </submittedName>
</protein>
<dbReference type="AlphaFoldDB" id="A0A934RVB4"/>
<name>A0A934RVB4_9BACT</name>
<dbReference type="Gene3D" id="3.40.50.300">
    <property type="entry name" value="P-loop containing nucleotide triphosphate hydrolases"/>
    <property type="match status" value="1"/>
</dbReference>
<dbReference type="Proteomes" id="UP000617628">
    <property type="component" value="Unassembled WGS sequence"/>
</dbReference>
<dbReference type="Pfam" id="PF07726">
    <property type="entry name" value="AAA_3"/>
    <property type="match status" value="1"/>
</dbReference>
<reference evidence="6" key="1">
    <citation type="submission" date="2021-01" db="EMBL/GenBank/DDBJ databases">
        <title>Modified the classification status of verrucomicrobia.</title>
        <authorList>
            <person name="Feng X."/>
        </authorList>
    </citation>
    <scope>NUCLEOTIDE SEQUENCE</scope>
    <source>
        <strain evidence="6">KCTC 13126</strain>
    </source>
</reference>
<dbReference type="PANTHER" id="PTHR42759">
    <property type="entry name" value="MOXR FAMILY PROTEIN"/>
    <property type="match status" value="1"/>
</dbReference>
<dbReference type="InterPro" id="IPR041628">
    <property type="entry name" value="ChlI/MoxR_AAA_lid"/>
</dbReference>
<evidence type="ECO:0000313" key="6">
    <source>
        <dbReference type="EMBL" id="MBK1877487.1"/>
    </source>
</evidence>
<evidence type="ECO:0000259" key="4">
    <source>
        <dbReference type="Pfam" id="PF07726"/>
    </source>
</evidence>
<dbReference type="SUPFAM" id="SSF52540">
    <property type="entry name" value="P-loop containing nucleoside triphosphate hydrolases"/>
    <property type="match status" value="1"/>
</dbReference>
<evidence type="ECO:0000259" key="5">
    <source>
        <dbReference type="Pfam" id="PF17863"/>
    </source>
</evidence>
<dbReference type="InterPro" id="IPR050764">
    <property type="entry name" value="CbbQ/NirQ/NorQ/GpvN"/>
</dbReference>
<dbReference type="InterPro" id="IPR011703">
    <property type="entry name" value="ATPase_AAA-3"/>
</dbReference>
<feature type="domain" description="ATPase AAA-3" evidence="4">
    <location>
        <begin position="42"/>
        <end position="172"/>
    </location>
</feature>
<dbReference type="FunFam" id="3.40.50.300:FF:000640">
    <property type="entry name" value="MoxR family ATPase"/>
    <property type="match status" value="1"/>
</dbReference>
<keyword evidence="1" id="KW-0547">Nucleotide-binding</keyword>
<keyword evidence="2" id="KW-0067">ATP-binding</keyword>
<gene>
    <name evidence="6" type="ORF">JIN87_11460</name>
</gene>
<evidence type="ECO:0000256" key="1">
    <source>
        <dbReference type="ARBA" id="ARBA00022741"/>
    </source>
</evidence>
<comment type="caution">
    <text evidence="6">The sequence shown here is derived from an EMBL/GenBank/DDBJ whole genome shotgun (WGS) entry which is preliminary data.</text>
</comment>
<dbReference type="GO" id="GO:0016887">
    <property type="term" value="F:ATP hydrolysis activity"/>
    <property type="evidence" value="ECO:0007669"/>
    <property type="project" value="InterPro"/>
</dbReference>
<sequence length="324" mass="36152">MKDLIESSCSKLDEVRRRLSEVVVGQEALVDRLLLAFLCNGHVLLEGVPGVAKTLVATTLANSLKAEFSRVQFTPDLLPSDLVGSLVYDPKKHEFSAEKGPVFSNIVLADEINRAPAKVQSALLEAMQEKQVTLGKETFPLPYPFLVLATQNPIEQEGTYALPEAQVDRFMFKLKVGYPSMDDEHQVMKRMARSAPKVTVDPVISLDEIVEMRGLLDEIYIDDQVERYILRLVDATRNPGSYNLDIERYVRFGASPRATINLSLAARGIAMLKHRDYATPEDVKEVAVDVLRHRMAISYRAEAEGLSSDDLIERILATVPIVVE</sequence>
<dbReference type="InterPro" id="IPR027417">
    <property type="entry name" value="P-loop_NTPase"/>
</dbReference>
<dbReference type="Pfam" id="PF17863">
    <property type="entry name" value="AAA_lid_2"/>
    <property type="match status" value="1"/>
</dbReference>
<proteinExistence type="inferred from homology"/>
<accession>A0A934RVB4</accession>
<feature type="domain" description="ChlI/MoxR AAA lid" evidence="5">
    <location>
        <begin position="246"/>
        <end position="315"/>
    </location>
</feature>
<dbReference type="RefSeq" id="WP_200355702.1">
    <property type="nucleotide sequence ID" value="NZ_JAENIL010000018.1"/>
</dbReference>
<comment type="similarity">
    <text evidence="3">Belongs to the MoxR family.</text>
</comment>
<dbReference type="Gene3D" id="1.10.8.80">
    <property type="entry name" value="Magnesium chelatase subunit I, C-Terminal domain"/>
    <property type="match status" value="1"/>
</dbReference>